<keyword evidence="2" id="KW-1185">Reference proteome</keyword>
<organism evidence="1 2">
    <name type="scientific">Pantoea septica</name>
    <dbReference type="NCBI Taxonomy" id="472695"/>
    <lineage>
        <taxon>Bacteria</taxon>
        <taxon>Pseudomonadati</taxon>
        <taxon>Pseudomonadota</taxon>
        <taxon>Gammaproteobacteria</taxon>
        <taxon>Enterobacterales</taxon>
        <taxon>Erwiniaceae</taxon>
        <taxon>Pantoea</taxon>
    </lineage>
</organism>
<name>A0ABX3UM76_9GAMM</name>
<dbReference type="EMBL" id="MLJJ01000059">
    <property type="protein sequence ID" value="ORM90478.1"/>
    <property type="molecule type" value="Genomic_DNA"/>
</dbReference>
<proteinExistence type="predicted"/>
<protein>
    <submittedName>
        <fullName evidence="1">Uncharacterized protein</fullName>
    </submittedName>
</protein>
<dbReference type="Proteomes" id="UP000193785">
    <property type="component" value="Unassembled WGS sequence"/>
</dbReference>
<evidence type="ECO:0000313" key="1">
    <source>
        <dbReference type="EMBL" id="ORM90478.1"/>
    </source>
</evidence>
<reference evidence="1 2" key="1">
    <citation type="journal article" date="2017" name="Antonie Van Leeuwenhoek">
        <title>Phylogenomic resolution of the bacterial genus Pantoea and its relationship with Erwinia and Tatumella.</title>
        <authorList>
            <person name="Palmer M."/>
            <person name="Steenkamp E.T."/>
            <person name="Coetzee M.P."/>
            <person name="Chan W.Y."/>
            <person name="van Zyl E."/>
            <person name="De Maayer P."/>
            <person name="Coutinho T.A."/>
            <person name="Blom J."/>
            <person name="Smits T.H."/>
            <person name="Duffy B."/>
            <person name="Venter S.N."/>
        </authorList>
    </citation>
    <scope>NUCLEOTIDE SEQUENCE [LARGE SCALE GENOMIC DNA]</scope>
    <source>
        <strain evidence="1 2">LMG 5345</strain>
    </source>
</reference>
<evidence type="ECO:0000313" key="2">
    <source>
        <dbReference type="Proteomes" id="UP000193785"/>
    </source>
</evidence>
<sequence>MDIFMEKIFVICFVVFFFLIVFITVSRAFSIIRHRFYIIWIGTFRYSDLRFSAGASTVYA</sequence>
<gene>
    <name evidence="1" type="ORF">HA46_19395</name>
</gene>
<comment type="caution">
    <text evidence="1">The sequence shown here is derived from an EMBL/GenBank/DDBJ whole genome shotgun (WGS) entry which is preliminary data.</text>
</comment>
<accession>A0ABX3UM76</accession>